<evidence type="ECO:0000256" key="6">
    <source>
        <dbReference type="ARBA" id="ARBA00022759"/>
    </source>
</evidence>
<dbReference type="CDD" id="cd07717">
    <property type="entry name" value="RNaseZ_ZiPD-like_MBL-fold"/>
    <property type="match status" value="1"/>
</dbReference>
<dbReference type="InterPro" id="IPR036866">
    <property type="entry name" value="RibonucZ/Hydroxyglut_hydro"/>
</dbReference>
<dbReference type="GO" id="GO:0042781">
    <property type="term" value="F:3'-tRNA processing endoribonuclease activity"/>
    <property type="evidence" value="ECO:0007669"/>
    <property type="project" value="TreeGrafter"/>
</dbReference>
<evidence type="ECO:0000256" key="2">
    <source>
        <dbReference type="ARBA" id="ARBA00011738"/>
    </source>
</evidence>
<dbReference type="PANTHER" id="PTHR46018">
    <property type="entry name" value="ZINC PHOSPHODIESTERASE ELAC PROTEIN 1"/>
    <property type="match status" value="1"/>
</dbReference>
<comment type="cofactor">
    <cofactor evidence="1">
        <name>Zn(2+)</name>
        <dbReference type="ChEBI" id="CHEBI:29105"/>
    </cofactor>
</comment>
<evidence type="ECO:0000256" key="9">
    <source>
        <dbReference type="SAM" id="MobiDB-lite"/>
    </source>
</evidence>
<comment type="caution">
    <text evidence="11">The sequence shown here is derived from an EMBL/GenBank/DDBJ whole genome shotgun (WGS) entry which is preliminary data.</text>
</comment>
<name>A0A814K1V8_9BILA</name>
<evidence type="ECO:0000313" key="12">
    <source>
        <dbReference type="Proteomes" id="UP000663870"/>
    </source>
</evidence>
<keyword evidence="3" id="KW-0819">tRNA processing</keyword>
<dbReference type="EMBL" id="CAJNOL010000391">
    <property type="protein sequence ID" value="CAF1043358.1"/>
    <property type="molecule type" value="Genomic_DNA"/>
</dbReference>
<keyword evidence="5" id="KW-0479">Metal-binding</keyword>
<gene>
    <name evidence="11" type="ORF">JXQ802_LOCUS16269</name>
    <name evidence="10" type="ORF">PYM288_LOCUS11343</name>
</gene>
<keyword evidence="12" id="KW-1185">Reference proteome</keyword>
<comment type="subunit">
    <text evidence="2">Homodimer.</text>
</comment>
<keyword evidence="7" id="KW-0378">Hydrolase</keyword>
<keyword evidence="8" id="KW-0862">Zinc</keyword>
<proteinExistence type="inferred from homology"/>
<evidence type="ECO:0000256" key="3">
    <source>
        <dbReference type="ARBA" id="ARBA00022694"/>
    </source>
</evidence>
<dbReference type="Proteomes" id="UP000663854">
    <property type="component" value="Unassembled WGS sequence"/>
</dbReference>
<evidence type="ECO:0000256" key="1">
    <source>
        <dbReference type="ARBA" id="ARBA00001947"/>
    </source>
</evidence>
<feature type="compositionally biased region" description="Basic and acidic residues" evidence="9">
    <location>
        <begin position="320"/>
        <end position="333"/>
    </location>
</feature>
<dbReference type="InterPro" id="IPR013471">
    <property type="entry name" value="RNase_Z/BN"/>
</dbReference>
<sequence>MELVFLGTGSNNPSPHRGASSLALRVSGTSNIYLFDCGEGTQIQIQRSAIRASRITKIFITHLHGDHIFGLPGLLCTLSSSPSMSSLILYGPLGLREFIETTLRLSCSHLSFNCEFVEIIPNSYDGIDENFIKTTIEKQEKNERCRIVNIHEDGSYHLISNEDNCSVYAVSIKHRVPTYGYIIVENDLPGKFDIKKLQESGIKPGPFCSRLKLGETVTLDDGRILSPTDYVGPSRPGRRLVILGDCSDASNVIPFAQQCDVLVHECTHDDSLHEKAIDFGHSTPSIATLLAERCDAKCLLLNHFSQRYKSKTTIESNTIENKENLNKKQKREDDNNDEEDEDDDDVTVDLLLEQAKQRTSRPVFIADDFFTYTIPLPK</sequence>
<feature type="region of interest" description="Disordered" evidence="9">
    <location>
        <begin position="319"/>
        <end position="346"/>
    </location>
</feature>
<dbReference type="HAMAP" id="MF_01818">
    <property type="entry name" value="RNase_Z_BN"/>
    <property type="match status" value="1"/>
</dbReference>
<accession>A0A814K1V8</accession>
<evidence type="ECO:0000313" key="10">
    <source>
        <dbReference type="EMBL" id="CAF0936449.1"/>
    </source>
</evidence>
<dbReference type="SUPFAM" id="SSF56281">
    <property type="entry name" value="Metallo-hydrolase/oxidoreductase"/>
    <property type="match status" value="1"/>
</dbReference>
<reference evidence="11" key="1">
    <citation type="submission" date="2021-02" db="EMBL/GenBank/DDBJ databases">
        <authorList>
            <person name="Nowell W R."/>
        </authorList>
    </citation>
    <scope>NUCLEOTIDE SEQUENCE</scope>
</reference>
<evidence type="ECO:0000313" key="11">
    <source>
        <dbReference type="EMBL" id="CAF1043358.1"/>
    </source>
</evidence>
<evidence type="ECO:0000256" key="5">
    <source>
        <dbReference type="ARBA" id="ARBA00022723"/>
    </source>
</evidence>
<evidence type="ECO:0000256" key="4">
    <source>
        <dbReference type="ARBA" id="ARBA00022722"/>
    </source>
</evidence>
<dbReference type="Proteomes" id="UP000663870">
    <property type="component" value="Unassembled WGS sequence"/>
</dbReference>
<dbReference type="AlphaFoldDB" id="A0A814K1V8"/>
<feature type="compositionally biased region" description="Acidic residues" evidence="9">
    <location>
        <begin position="334"/>
        <end position="346"/>
    </location>
</feature>
<keyword evidence="6" id="KW-0255">Endonuclease</keyword>
<dbReference type="Gene3D" id="3.60.15.10">
    <property type="entry name" value="Ribonuclease Z/Hydroxyacylglutathione hydrolase-like"/>
    <property type="match status" value="1"/>
</dbReference>
<evidence type="ECO:0000256" key="7">
    <source>
        <dbReference type="ARBA" id="ARBA00022801"/>
    </source>
</evidence>
<dbReference type="NCBIfam" id="NF000801">
    <property type="entry name" value="PRK00055.1-3"/>
    <property type="match status" value="1"/>
</dbReference>
<dbReference type="GO" id="GO:0046872">
    <property type="term" value="F:metal ion binding"/>
    <property type="evidence" value="ECO:0007669"/>
    <property type="project" value="UniProtKB-KW"/>
</dbReference>
<organism evidence="11 12">
    <name type="scientific">Rotaria sordida</name>
    <dbReference type="NCBI Taxonomy" id="392033"/>
    <lineage>
        <taxon>Eukaryota</taxon>
        <taxon>Metazoa</taxon>
        <taxon>Spiralia</taxon>
        <taxon>Gnathifera</taxon>
        <taxon>Rotifera</taxon>
        <taxon>Eurotatoria</taxon>
        <taxon>Bdelloidea</taxon>
        <taxon>Philodinida</taxon>
        <taxon>Philodinidae</taxon>
        <taxon>Rotaria</taxon>
    </lineage>
</organism>
<dbReference type="EMBL" id="CAJNOH010000190">
    <property type="protein sequence ID" value="CAF0936449.1"/>
    <property type="molecule type" value="Genomic_DNA"/>
</dbReference>
<dbReference type="GO" id="GO:0005634">
    <property type="term" value="C:nucleus"/>
    <property type="evidence" value="ECO:0007669"/>
    <property type="project" value="TreeGrafter"/>
</dbReference>
<keyword evidence="4" id="KW-0540">Nuclease</keyword>
<protein>
    <submittedName>
        <fullName evidence="11">Uncharacterized protein</fullName>
    </submittedName>
</protein>
<dbReference type="Pfam" id="PF23023">
    <property type="entry name" value="Anti-Pycsar_Apyc1"/>
    <property type="match status" value="1"/>
</dbReference>
<dbReference type="PANTHER" id="PTHR46018:SF2">
    <property type="entry name" value="ZINC PHOSPHODIESTERASE ELAC PROTEIN 1"/>
    <property type="match status" value="1"/>
</dbReference>
<evidence type="ECO:0000256" key="8">
    <source>
        <dbReference type="ARBA" id="ARBA00022833"/>
    </source>
</evidence>